<proteinExistence type="predicted"/>
<dbReference type="EMBL" id="AOIV01000038">
    <property type="protein sequence ID" value="ELZ28003.1"/>
    <property type="molecule type" value="Genomic_DNA"/>
</dbReference>
<sequence length="69" mass="7544">MRLPRTASYMVWGGPSGQTRTPEGEHRSGAEPFREAETHGVLRKSSDGDSTARRATRRATKLNAGFVSL</sequence>
<feature type="region of interest" description="Disordered" evidence="1">
    <location>
        <begin position="1"/>
        <end position="57"/>
    </location>
</feature>
<accession>M0CZH0</accession>
<organism evidence="2 3">
    <name type="scientific">Halogeometricum pallidum JCM 14848</name>
    <dbReference type="NCBI Taxonomy" id="1227487"/>
    <lineage>
        <taxon>Archaea</taxon>
        <taxon>Methanobacteriati</taxon>
        <taxon>Methanobacteriota</taxon>
        <taxon>Stenosarchaea group</taxon>
        <taxon>Halobacteria</taxon>
        <taxon>Halobacteriales</taxon>
        <taxon>Haloferacaceae</taxon>
        <taxon>Halogeometricum</taxon>
    </lineage>
</organism>
<dbReference type="Proteomes" id="UP000011513">
    <property type="component" value="Unassembled WGS sequence"/>
</dbReference>
<keyword evidence="3" id="KW-1185">Reference proteome</keyword>
<evidence type="ECO:0000313" key="3">
    <source>
        <dbReference type="Proteomes" id="UP000011513"/>
    </source>
</evidence>
<evidence type="ECO:0000313" key="2">
    <source>
        <dbReference type="EMBL" id="ELZ28003.1"/>
    </source>
</evidence>
<evidence type="ECO:0000256" key="1">
    <source>
        <dbReference type="SAM" id="MobiDB-lite"/>
    </source>
</evidence>
<name>M0CZH0_HALPD</name>
<comment type="caution">
    <text evidence="2">The sequence shown here is derived from an EMBL/GenBank/DDBJ whole genome shotgun (WGS) entry which is preliminary data.</text>
</comment>
<feature type="compositionally biased region" description="Basic and acidic residues" evidence="1">
    <location>
        <begin position="22"/>
        <end position="52"/>
    </location>
</feature>
<gene>
    <name evidence="2" type="ORF">C474_15919</name>
</gene>
<dbReference type="InParanoid" id="M0CZH0"/>
<reference evidence="2 3" key="1">
    <citation type="journal article" date="2014" name="PLoS Genet.">
        <title>Phylogenetically driven sequencing of extremely halophilic archaea reveals strategies for static and dynamic osmo-response.</title>
        <authorList>
            <person name="Becker E.A."/>
            <person name="Seitzer P.M."/>
            <person name="Tritt A."/>
            <person name="Larsen D."/>
            <person name="Krusor M."/>
            <person name="Yao A.I."/>
            <person name="Wu D."/>
            <person name="Madern D."/>
            <person name="Eisen J.A."/>
            <person name="Darling A.E."/>
            <person name="Facciotti M.T."/>
        </authorList>
    </citation>
    <scope>NUCLEOTIDE SEQUENCE [LARGE SCALE GENOMIC DNA]</scope>
    <source>
        <strain evidence="2 3">JCM 14848</strain>
    </source>
</reference>
<dbReference type="AlphaFoldDB" id="M0CZH0"/>
<protein>
    <submittedName>
        <fullName evidence="2">Uncharacterized protein</fullName>
    </submittedName>
</protein>